<feature type="domain" description="ABC transporter" evidence="9">
    <location>
        <begin position="2"/>
        <end position="243"/>
    </location>
</feature>
<dbReference type="InterPro" id="IPR015856">
    <property type="entry name" value="ABC_transpr_CbiO/EcfA_su"/>
</dbReference>
<evidence type="ECO:0000259" key="9">
    <source>
        <dbReference type="PROSITE" id="PS50893"/>
    </source>
</evidence>
<evidence type="ECO:0000256" key="2">
    <source>
        <dbReference type="ARBA" id="ARBA00005417"/>
    </source>
</evidence>
<evidence type="ECO:0000256" key="5">
    <source>
        <dbReference type="ARBA" id="ARBA00022741"/>
    </source>
</evidence>
<keyword evidence="4" id="KW-1003">Cell membrane</keyword>
<reference evidence="10 11" key="1">
    <citation type="submission" date="2016-10" db="EMBL/GenBank/DDBJ databases">
        <authorList>
            <person name="de Groot N.N."/>
        </authorList>
    </citation>
    <scope>NUCLEOTIDE SEQUENCE [LARGE SCALE GENOMIC DNA]</scope>
    <source>
        <strain evidence="10 11">DSM 40306</strain>
    </source>
</reference>
<name>A0A1H5DH86_9ACTN</name>
<evidence type="ECO:0000256" key="3">
    <source>
        <dbReference type="ARBA" id="ARBA00022448"/>
    </source>
</evidence>
<dbReference type="InterPro" id="IPR027417">
    <property type="entry name" value="P-loop_NTPase"/>
</dbReference>
<proteinExistence type="inferred from homology"/>
<evidence type="ECO:0000256" key="8">
    <source>
        <dbReference type="ARBA" id="ARBA00023136"/>
    </source>
</evidence>
<dbReference type="AlphaFoldDB" id="A0A1H5DH86"/>
<dbReference type="InterPro" id="IPR050095">
    <property type="entry name" value="ECF_ABC_transporter_ATP-bd"/>
</dbReference>
<evidence type="ECO:0000256" key="6">
    <source>
        <dbReference type="ARBA" id="ARBA00022840"/>
    </source>
</evidence>
<dbReference type="GO" id="GO:0005524">
    <property type="term" value="F:ATP binding"/>
    <property type="evidence" value="ECO:0007669"/>
    <property type="project" value="UniProtKB-KW"/>
</dbReference>
<dbReference type="InterPro" id="IPR003593">
    <property type="entry name" value="AAA+_ATPase"/>
</dbReference>
<comment type="subcellular location">
    <subcellularLocation>
        <location evidence="1">Cell membrane</location>
    </subcellularLocation>
</comment>
<dbReference type="InterPro" id="IPR017871">
    <property type="entry name" value="ABC_transporter-like_CS"/>
</dbReference>
<keyword evidence="6 10" id="KW-0067">ATP-binding</keyword>
<keyword evidence="5" id="KW-0547">Nucleotide-binding</keyword>
<keyword evidence="3" id="KW-0813">Transport</keyword>
<organism evidence="10 11">
    <name type="scientific">Streptomyces misionensis</name>
    <dbReference type="NCBI Taxonomy" id="67331"/>
    <lineage>
        <taxon>Bacteria</taxon>
        <taxon>Bacillati</taxon>
        <taxon>Actinomycetota</taxon>
        <taxon>Actinomycetes</taxon>
        <taxon>Kitasatosporales</taxon>
        <taxon>Streptomycetaceae</taxon>
        <taxon>Streptomyces</taxon>
    </lineage>
</organism>
<evidence type="ECO:0000256" key="1">
    <source>
        <dbReference type="ARBA" id="ARBA00004236"/>
    </source>
</evidence>
<evidence type="ECO:0000256" key="7">
    <source>
        <dbReference type="ARBA" id="ARBA00022967"/>
    </source>
</evidence>
<evidence type="ECO:0000313" key="10">
    <source>
        <dbReference type="EMBL" id="SED78207.1"/>
    </source>
</evidence>
<keyword evidence="7" id="KW-1278">Translocase</keyword>
<dbReference type="PROSITE" id="PS00211">
    <property type="entry name" value="ABC_TRANSPORTER_1"/>
    <property type="match status" value="1"/>
</dbReference>
<dbReference type="InterPro" id="IPR003439">
    <property type="entry name" value="ABC_transporter-like_ATP-bd"/>
</dbReference>
<sequence>MIEVKGFSFTYPTGSRPALRDIEFEVGPRELCAVVGGSGAGKSTLAGVVSGTVPHLTGGTAEGAVQVNGRDLADTPLSGLVGEVGLVMQNPFNQISGARFSVREEIAFGLENLGVPRDEMTARIDPVLHDLGLAGVADRSPYELSGGQQQLLAIGSILVMRPTVMVLDEPTSQLDAAGNALVFEALDTLKEKGVTVLLIEHRMERLARAADRVLVLDRGAIVANGTPEEVLADERLEEWGVAPLRYTVAARRAADRGLWPARRPLPVTLDAAAAGFGETVGRPDRGDWR</sequence>
<dbReference type="PANTHER" id="PTHR43553">
    <property type="entry name" value="HEAVY METAL TRANSPORTER"/>
    <property type="match status" value="1"/>
</dbReference>
<dbReference type="GO" id="GO:0042626">
    <property type="term" value="F:ATPase-coupled transmembrane transporter activity"/>
    <property type="evidence" value="ECO:0007669"/>
    <property type="project" value="TreeGrafter"/>
</dbReference>
<dbReference type="Gene3D" id="3.40.50.300">
    <property type="entry name" value="P-loop containing nucleotide triphosphate hydrolases"/>
    <property type="match status" value="1"/>
</dbReference>
<dbReference type="Pfam" id="PF00005">
    <property type="entry name" value="ABC_tran"/>
    <property type="match status" value="1"/>
</dbReference>
<dbReference type="GO" id="GO:0043190">
    <property type="term" value="C:ATP-binding cassette (ABC) transporter complex"/>
    <property type="evidence" value="ECO:0007669"/>
    <property type="project" value="TreeGrafter"/>
</dbReference>
<evidence type="ECO:0000256" key="4">
    <source>
        <dbReference type="ARBA" id="ARBA00022475"/>
    </source>
</evidence>
<dbReference type="STRING" id="67331.SAMN04490357_5814"/>
<comment type="similarity">
    <text evidence="2">Belongs to the ABC transporter superfamily.</text>
</comment>
<evidence type="ECO:0000313" key="11">
    <source>
        <dbReference type="Proteomes" id="UP000182375"/>
    </source>
</evidence>
<dbReference type="RefSeq" id="WP_070021886.1">
    <property type="nucleotide sequence ID" value="NZ_FNTD01000004.1"/>
</dbReference>
<dbReference type="EMBL" id="FNTD01000004">
    <property type="protein sequence ID" value="SED78207.1"/>
    <property type="molecule type" value="Genomic_DNA"/>
</dbReference>
<dbReference type="FunFam" id="3.40.50.300:FF:000224">
    <property type="entry name" value="Energy-coupling factor transporter ATP-binding protein EcfA"/>
    <property type="match status" value="1"/>
</dbReference>
<dbReference type="SUPFAM" id="SSF52540">
    <property type="entry name" value="P-loop containing nucleoside triphosphate hydrolases"/>
    <property type="match status" value="1"/>
</dbReference>
<dbReference type="GO" id="GO:0016887">
    <property type="term" value="F:ATP hydrolysis activity"/>
    <property type="evidence" value="ECO:0007669"/>
    <property type="project" value="InterPro"/>
</dbReference>
<gene>
    <name evidence="10" type="ORF">SAMN04490357_5814</name>
</gene>
<dbReference type="SMART" id="SM00382">
    <property type="entry name" value="AAA"/>
    <property type="match status" value="1"/>
</dbReference>
<accession>A0A1H5DH86</accession>
<dbReference type="PROSITE" id="PS50893">
    <property type="entry name" value="ABC_TRANSPORTER_2"/>
    <property type="match status" value="1"/>
</dbReference>
<protein>
    <submittedName>
        <fullName evidence="10">Energy-coupling factor transport system ATP-binding protein</fullName>
    </submittedName>
</protein>
<dbReference type="CDD" id="cd03225">
    <property type="entry name" value="ABC_cobalt_CbiO_domain1"/>
    <property type="match status" value="1"/>
</dbReference>
<keyword evidence="8" id="KW-0472">Membrane</keyword>
<dbReference type="Proteomes" id="UP000182375">
    <property type="component" value="Unassembled WGS sequence"/>
</dbReference>
<dbReference type="PANTHER" id="PTHR43553:SF24">
    <property type="entry name" value="ENERGY-COUPLING FACTOR TRANSPORTER ATP-BINDING PROTEIN ECFA1"/>
    <property type="match status" value="1"/>
</dbReference>
<dbReference type="GeneID" id="95514880"/>